<evidence type="ECO:0008006" key="3">
    <source>
        <dbReference type="Google" id="ProtNLM"/>
    </source>
</evidence>
<dbReference type="SUPFAM" id="SSF51905">
    <property type="entry name" value="FAD/NAD(P)-binding domain"/>
    <property type="match status" value="1"/>
</dbReference>
<proteinExistence type="predicted"/>
<accession>A0A3B4WIB6</accession>
<evidence type="ECO:0000313" key="1">
    <source>
        <dbReference type="Ensembl" id="ENSSLDP00000003675.1"/>
    </source>
</evidence>
<dbReference type="PRINTS" id="PR00419">
    <property type="entry name" value="ADXRDTASE"/>
</dbReference>
<name>A0A3B4WIB6_SERLL</name>
<protein>
    <recommendedName>
        <fullName evidence="3">Flavin-containing monooxygenase</fullName>
    </recommendedName>
</protein>
<sequence>MGYSLESDDSKCSTYVHVKKVAVIGAGVAGLQLAERLGKKSGLEVTIFEKTNKVGGVWSHAGLRQLIRFD</sequence>
<organism evidence="1 2">
    <name type="scientific">Seriola lalandi dorsalis</name>
    <dbReference type="NCBI Taxonomy" id="1841481"/>
    <lineage>
        <taxon>Eukaryota</taxon>
        <taxon>Metazoa</taxon>
        <taxon>Chordata</taxon>
        <taxon>Craniata</taxon>
        <taxon>Vertebrata</taxon>
        <taxon>Euteleostomi</taxon>
        <taxon>Actinopterygii</taxon>
        <taxon>Neopterygii</taxon>
        <taxon>Teleostei</taxon>
        <taxon>Neoteleostei</taxon>
        <taxon>Acanthomorphata</taxon>
        <taxon>Carangaria</taxon>
        <taxon>Carangiformes</taxon>
        <taxon>Carangidae</taxon>
        <taxon>Seriola</taxon>
    </lineage>
</organism>
<evidence type="ECO:0000313" key="2">
    <source>
        <dbReference type="Proteomes" id="UP000261360"/>
    </source>
</evidence>
<dbReference type="Ensembl" id="ENSSLDT00000003802.1">
    <property type="protein sequence ID" value="ENSSLDP00000003675.1"/>
    <property type="gene ID" value="ENSSLDG00000002924.1"/>
</dbReference>
<dbReference type="Gene3D" id="3.50.50.60">
    <property type="entry name" value="FAD/NAD(P)-binding domain"/>
    <property type="match status" value="1"/>
</dbReference>
<keyword evidence="2" id="KW-1185">Reference proteome</keyword>
<dbReference type="AlphaFoldDB" id="A0A3B4WIB6"/>
<dbReference type="Proteomes" id="UP000261360">
    <property type="component" value="Unplaced"/>
</dbReference>
<dbReference type="InterPro" id="IPR036188">
    <property type="entry name" value="FAD/NAD-bd_sf"/>
</dbReference>
<reference evidence="1" key="1">
    <citation type="submission" date="2025-08" db="UniProtKB">
        <authorList>
            <consortium name="Ensembl"/>
        </authorList>
    </citation>
    <scope>IDENTIFICATION</scope>
</reference>
<dbReference type="Pfam" id="PF13450">
    <property type="entry name" value="NAD_binding_8"/>
    <property type="match status" value="1"/>
</dbReference>
<reference evidence="1" key="2">
    <citation type="submission" date="2025-09" db="UniProtKB">
        <authorList>
            <consortium name="Ensembl"/>
        </authorList>
    </citation>
    <scope>IDENTIFICATION</scope>
</reference>